<comment type="caution">
    <text evidence="2">The sequence shown here is derived from an EMBL/GenBank/DDBJ whole genome shotgun (WGS) entry which is preliminary data.</text>
</comment>
<organism evidence="2 3">
    <name type="scientific">Streptomyces aurantiacus JA 4570</name>
    <dbReference type="NCBI Taxonomy" id="1286094"/>
    <lineage>
        <taxon>Bacteria</taxon>
        <taxon>Bacillati</taxon>
        <taxon>Actinomycetota</taxon>
        <taxon>Actinomycetes</taxon>
        <taxon>Kitasatosporales</taxon>
        <taxon>Streptomycetaceae</taxon>
        <taxon>Streptomyces</taxon>
        <taxon>Streptomyces aurantiacus group</taxon>
    </lineage>
</organism>
<protein>
    <submittedName>
        <fullName evidence="2">Uncharacterized protein</fullName>
    </submittedName>
</protein>
<feature type="region of interest" description="Disordered" evidence="1">
    <location>
        <begin position="255"/>
        <end position="299"/>
    </location>
</feature>
<dbReference type="PATRIC" id="fig|1286094.4.peg.1522"/>
<proteinExistence type="predicted"/>
<name>S3ZRF7_9ACTN</name>
<feature type="region of interest" description="Disordered" evidence="1">
    <location>
        <begin position="196"/>
        <end position="237"/>
    </location>
</feature>
<gene>
    <name evidence="2" type="ORF">STRAU_1544</name>
</gene>
<sequence length="299" mass="31159">MTPESFSARPANSGTGELLDPTALHWGTAEFGTTSHRPAAQAAPGGTSLLTEPGGDDGTEPGGGDAIEELIHAAAVSRSLDDVVHLVTLLEQTPEGLTMAASVLRTAAVVRSVDDVTRLVEELGPPNHPVDHMDDAIRRAAEERPISEVSRLVLLLHRPPHDPHTSAQAVQAAATARSVEDLVQLISRLGDDQAAEAAAARTPDAAMAPLAPDAGSPPPVPVSRPPCSSRRRPGRATSRPCCVCAVWPGWSSCSARWPISRGTGPTPRRSALPRRSAWSPSARPSASPCASPSPPPRPC</sequence>
<dbReference type="Proteomes" id="UP000014629">
    <property type="component" value="Unassembled WGS sequence"/>
</dbReference>
<dbReference type="RefSeq" id="WP_016639674.1">
    <property type="nucleotide sequence ID" value="NZ_AOPZ01000059.1"/>
</dbReference>
<dbReference type="AlphaFoldDB" id="S3ZRF7"/>
<keyword evidence="3" id="KW-1185">Reference proteome</keyword>
<evidence type="ECO:0000313" key="2">
    <source>
        <dbReference type="EMBL" id="EPH45399.1"/>
    </source>
</evidence>
<feature type="compositionally biased region" description="Pro residues" evidence="1">
    <location>
        <begin position="215"/>
        <end position="224"/>
    </location>
</feature>
<reference evidence="2 3" key="1">
    <citation type="submission" date="2013-02" db="EMBL/GenBank/DDBJ databases">
        <title>Draft Genome Sequence of Streptomyces aurantiacus, Which Produces Setomimycin.</title>
        <authorList>
            <person name="Gruening B.A."/>
            <person name="Praeg A."/>
            <person name="Erxleben A."/>
            <person name="Guenther S."/>
            <person name="Mueller M."/>
        </authorList>
    </citation>
    <scope>NUCLEOTIDE SEQUENCE [LARGE SCALE GENOMIC DNA]</scope>
    <source>
        <strain evidence="2 3">JA 4570</strain>
    </source>
</reference>
<dbReference type="EMBL" id="AOPZ01000059">
    <property type="protein sequence ID" value="EPH45399.1"/>
    <property type="molecule type" value="Genomic_DNA"/>
</dbReference>
<feature type="region of interest" description="Disordered" evidence="1">
    <location>
        <begin position="1"/>
        <end position="65"/>
    </location>
</feature>
<feature type="compositionally biased region" description="Low complexity" evidence="1">
    <location>
        <begin position="265"/>
        <end position="290"/>
    </location>
</feature>
<dbReference type="OrthoDB" id="4338624at2"/>
<evidence type="ECO:0000313" key="3">
    <source>
        <dbReference type="Proteomes" id="UP000014629"/>
    </source>
</evidence>
<feature type="compositionally biased region" description="Low complexity" evidence="1">
    <location>
        <begin position="196"/>
        <end position="214"/>
    </location>
</feature>
<accession>S3ZRF7</accession>
<evidence type="ECO:0000256" key="1">
    <source>
        <dbReference type="SAM" id="MobiDB-lite"/>
    </source>
</evidence>